<dbReference type="Proteomes" id="UP001212152">
    <property type="component" value="Unassembled WGS sequence"/>
</dbReference>
<evidence type="ECO:0000313" key="2">
    <source>
        <dbReference type="Proteomes" id="UP001212152"/>
    </source>
</evidence>
<name>A0AAD5TBW0_9FUNG</name>
<accession>A0AAD5TBW0</accession>
<proteinExistence type="predicted"/>
<dbReference type="EMBL" id="JADGJQ010000132">
    <property type="protein sequence ID" value="KAJ3167799.1"/>
    <property type="molecule type" value="Genomic_DNA"/>
</dbReference>
<organism evidence="1 2">
    <name type="scientific">Geranomyces variabilis</name>
    <dbReference type="NCBI Taxonomy" id="109894"/>
    <lineage>
        <taxon>Eukaryota</taxon>
        <taxon>Fungi</taxon>
        <taxon>Fungi incertae sedis</taxon>
        <taxon>Chytridiomycota</taxon>
        <taxon>Chytridiomycota incertae sedis</taxon>
        <taxon>Chytridiomycetes</taxon>
        <taxon>Spizellomycetales</taxon>
        <taxon>Powellomycetaceae</taxon>
        <taxon>Geranomyces</taxon>
    </lineage>
</organism>
<evidence type="ECO:0000313" key="1">
    <source>
        <dbReference type="EMBL" id="KAJ3167799.1"/>
    </source>
</evidence>
<keyword evidence="2" id="KW-1185">Reference proteome</keyword>
<protein>
    <submittedName>
        <fullName evidence="1">Uncharacterized protein</fullName>
    </submittedName>
</protein>
<reference evidence="1" key="1">
    <citation type="submission" date="2020-05" db="EMBL/GenBank/DDBJ databases">
        <title>Phylogenomic resolution of chytrid fungi.</title>
        <authorList>
            <person name="Stajich J.E."/>
            <person name="Amses K."/>
            <person name="Simmons R."/>
            <person name="Seto K."/>
            <person name="Myers J."/>
            <person name="Bonds A."/>
            <person name="Quandt C.A."/>
            <person name="Barry K."/>
            <person name="Liu P."/>
            <person name="Grigoriev I."/>
            <person name="Longcore J.E."/>
            <person name="James T.Y."/>
        </authorList>
    </citation>
    <scope>NUCLEOTIDE SEQUENCE</scope>
    <source>
        <strain evidence="1">JEL0379</strain>
    </source>
</reference>
<comment type="caution">
    <text evidence="1">The sequence shown here is derived from an EMBL/GenBank/DDBJ whole genome shotgun (WGS) entry which is preliminary data.</text>
</comment>
<dbReference type="AlphaFoldDB" id="A0AAD5TBW0"/>
<sequence>MGFADFKTISRDLRRATAATPESELLIAVWEPAAPAAVAAATTNDADDDNEEAEDEVLDAWQRVTRDNNDDNDNNDDDDEVEIEVEVEVSRKSSNMGFADFKTIARDLRRATAATPEGELLIAVWEPAAPAAVAAATTNHADDDNEEVEVEVEVLDAWQRATRSLRPAATRFAHQIEKHQALAGDIAIVGDILAAPAHDWDAALVAMAPRIGAEAAEALRRVAANMAATVDSVGDCLHEQIPPARAKVRPFSARPSPHAPNEDLTVTTWRLCPPRHLLLPPPLPATRKK</sequence>
<gene>
    <name evidence="1" type="ORF">HDU87_001462</name>
</gene>